<keyword evidence="3 5" id="KW-0238">DNA-binding</keyword>
<dbReference type="GO" id="GO:0003677">
    <property type="term" value="F:DNA binding"/>
    <property type="evidence" value="ECO:0007669"/>
    <property type="project" value="UniProtKB-UniRule"/>
</dbReference>
<feature type="domain" description="Tyr recombinase" evidence="6">
    <location>
        <begin position="165"/>
        <end position="388"/>
    </location>
</feature>
<dbReference type="Proteomes" id="UP000189339">
    <property type="component" value="Unassembled WGS sequence"/>
</dbReference>
<dbReference type="InterPro" id="IPR013762">
    <property type="entry name" value="Integrase-like_cat_sf"/>
</dbReference>
<evidence type="ECO:0000259" key="7">
    <source>
        <dbReference type="PROSITE" id="PS51900"/>
    </source>
</evidence>
<evidence type="ECO:0000256" key="5">
    <source>
        <dbReference type="PROSITE-ProRule" id="PRU01248"/>
    </source>
</evidence>
<dbReference type="SUPFAM" id="SSF56349">
    <property type="entry name" value="DNA breaking-rejoining enzymes"/>
    <property type="match status" value="1"/>
</dbReference>
<comment type="caution">
    <text evidence="8">The sequence shown here is derived from an EMBL/GenBank/DDBJ whole genome shotgun (WGS) entry which is preliminary data.</text>
</comment>
<evidence type="ECO:0008006" key="10">
    <source>
        <dbReference type="Google" id="ProtNLM"/>
    </source>
</evidence>
<evidence type="ECO:0000313" key="8">
    <source>
        <dbReference type="EMBL" id="ONF42547.1"/>
    </source>
</evidence>
<dbReference type="AlphaFoldDB" id="A0A1V2DPJ8"/>
<name>A0A1V2DPJ8_9GAMM</name>
<organism evidence="8 9">
    <name type="scientific">Marinobacter lutaoensis</name>
    <dbReference type="NCBI Taxonomy" id="135739"/>
    <lineage>
        <taxon>Bacteria</taxon>
        <taxon>Pseudomonadati</taxon>
        <taxon>Pseudomonadota</taxon>
        <taxon>Gammaproteobacteria</taxon>
        <taxon>Pseudomonadales</taxon>
        <taxon>Marinobacteraceae</taxon>
        <taxon>Marinobacter</taxon>
    </lineage>
</organism>
<gene>
    <name evidence="8" type="ORF">BTO32_15170</name>
</gene>
<dbReference type="CDD" id="cd00397">
    <property type="entry name" value="DNA_BRE_C"/>
    <property type="match status" value="1"/>
</dbReference>
<dbReference type="GO" id="GO:0015074">
    <property type="term" value="P:DNA integration"/>
    <property type="evidence" value="ECO:0007669"/>
    <property type="project" value="UniProtKB-KW"/>
</dbReference>
<dbReference type="PANTHER" id="PTHR30349:SF41">
    <property type="entry name" value="INTEGRASE_RECOMBINASE PROTEIN MJ0367-RELATED"/>
    <property type="match status" value="1"/>
</dbReference>
<dbReference type="EMBL" id="MSCW01000009">
    <property type="protein sequence ID" value="ONF42547.1"/>
    <property type="molecule type" value="Genomic_DNA"/>
</dbReference>
<proteinExistence type="inferred from homology"/>
<dbReference type="Gene3D" id="1.10.150.130">
    <property type="match status" value="1"/>
</dbReference>
<sequence>MRLTAWQAQVIPTHQGPLAASGRIGWEATHDLQAVDLWLREVGSRSELTAEAYEREVRRFVLWLADAGKTITDVTREDFHRYASFLGNPGKKWICTKRYRLTDPRWRPFRKPLSEKSKLYSLQVIHSMLTWMHNSGWIQFNPMPAPNHLAPVTTSSRADMVETRQIPQRLFEELLEWCKDNLHTNSDSVRERYRNVRLRVVLMLAGYLGARSADIINAHFTDIHPRQHGDQVFHVWYIPDGKGRKSGLLPVHEKIMRVIREARLALGLMPDVAKAEAPCPIIVGAREIPHNRMPCLDKLKPIHRSSLYTLVSDALGKFAIYLRSLSRNSEAIIIEQASTHWLRHTAIKRVVLETKDITMAQRLARHENLNTTGVYATTSVYELQEFFGAHFSGSEQSSPTDSDY</sequence>
<keyword evidence="9" id="KW-1185">Reference proteome</keyword>
<accession>A0A1V2DPJ8</accession>
<comment type="similarity">
    <text evidence="1">Belongs to the 'phage' integrase family.</text>
</comment>
<protein>
    <recommendedName>
        <fullName evidence="10">Integrase</fullName>
    </recommendedName>
</protein>
<dbReference type="InterPro" id="IPR002104">
    <property type="entry name" value="Integrase_catalytic"/>
</dbReference>
<evidence type="ECO:0000256" key="2">
    <source>
        <dbReference type="ARBA" id="ARBA00022908"/>
    </source>
</evidence>
<evidence type="ECO:0000256" key="4">
    <source>
        <dbReference type="ARBA" id="ARBA00023172"/>
    </source>
</evidence>
<dbReference type="PROSITE" id="PS51898">
    <property type="entry name" value="TYR_RECOMBINASE"/>
    <property type="match status" value="1"/>
</dbReference>
<reference evidence="8 9" key="1">
    <citation type="submission" date="2016-12" db="EMBL/GenBank/DDBJ databases">
        <title>Marinobacter lutaoensis whole genome sequencing.</title>
        <authorList>
            <person name="Verma A."/>
            <person name="Krishnamurthi S."/>
        </authorList>
    </citation>
    <scope>NUCLEOTIDE SEQUENCE [LARGE SCALE GENOMIC DNA]</scope>
    <source>
        <strain evidence="8 9">T5054</strain>
    </source>
</reference>
<dbReference type="STRING" id="135739.BTO32_15170"/>
<evidence type="ECO:0000256" key="1">
    <source>
        <dbReference type="ARBA" id="ARBA00008857"/>
    </source>
</evidence>
<evidence type="ECO:0000256" key="3">
    <source>
        <dbReference type="ARBA" id="ARBA00023125"/>
    </source>
</evidence>
<dbReference type="InterPro" id="IPR011010">
    <property type="entry name" value="DNA_brk_join_enz"/>
</dbReference>
<dbReference type="Gene3D" id="1.10.443.10">
    <property type="entry name" value="Intergrase catalytic core"/>
    <property type="match status" value="1"/>
</dbReference>
<dbReference type="InterPro" id="IPR010998">
    <property type="entry name" value="Integrase_recombinase_N"/>
</dbReference>
<dbReference type="PROSITE" id="PS51900">
    <property type="entry name" value="CB"/>
    <property type="match status" value="1"/>
</dbReference>
<keyword evidence="2" id="KW-0229">DNA integration</keyword>
<dbReference type="Pfam" id="PF02899">
    <property type="entry name" value="Phage_int_SAM_1"/>
    <property type="match status" value="1"/>
</dbReference>
<dbReference type="InterPro" id="IPR044068">
    <property type="entry name" value="CB"/>
</dbReference>
<dbReference type="InterPro" id="IPR004107">
    <property type="entry name" value="Integrase_SAM-like_N"/>
</dbReference>
<dbReference type="Pfam" id="PF00589">
    <property type="entry name" value="Phage_integrase"/>
    <property type="match status" value="1"/>
</dbReference>
<keyword evidence="4" id="KW-0233">DNA recombination</keyword>
<dbReference type="PANTHER" id="PTHR30349">
    <property type="entry name" value="PHAGE INTEGRASE-RELATED"/>
    <property type="match status" value="1"/>
</dbReference>
<evidence type="ECO:0000313" key="9">
    <source>
        <dbReference type="Proteomes" id="UP000189339"/>
    </source>
</evidence>
<evidence type="ECO:0000259" key="6">
    <source>
        <dbReference type="PROSITE" id="PS51898"/>
    </source>
</evidence>
<dbReference type="GO" id="GO:0006310">
    <property type="term" value="P:DNA recombination"/>
    <property type="evidence" value="ECO:0007669"/>
    <property type="project" value="UniProtKB-KW"/>
</dbReference>
<dbReference type="InterPro" id="IPR050090">
    <property type="entry name" value="Tyrosine_recombinase_XerCD"/>
</dbReference>
<feature type="domain" description="Core-binding (CB)" evidence="7">
    <location>
        <begin position="29"/>
        <end position="133"/>
    </location>
</feature>